<dbReference type="EC" id="2.7.1.12" evidence="3 10"/>
<dbReference type="PANTHER" id="PTHR43442:SF3">
    <property type="entry name" value="GLUCONOKINASE-RELATED"/>
    <property type="match status" value="1"/>
</dbReference>
<comment type="similarity">
    <text evidence="2 10">Belongs to the gluconokinase GntK/GntV family.</text>
</comment>
<sequence>MPCSASSAPSNAARPSFTAVPVADGPAAQANIVVMGVSGSGKSTIGEALAARLGRDYLDGDTLHPRANIDRMARGIALTDADRLPWLEQVGAALVPPGRVVACSALTRAYRDLIRARAGREVIFVYLRGRRETLARRMTRRTAHFMPVDLLDSQLATLQEPGPDERAVTVDIENGVDEIVTRAAREIADPG</sequence>
<dbReference type="GO" id="GO:0046316">
    <property type="term" value="F:gluconokinase activity"/>
    <property type="evidence" value="ECO:0007669"/>
    <property type="project" value="UniProtKB-EC"/>
</dbReference>
<dbReference type="AlphaFoldDB" id="A0A4R6AJZ0"/>
<dbReference type="Gene3D" id="3.40.50.300">
    <property type="entry name" value="P-loop containing nucleotide triphosphate hydrolases"/>
    <property type="match status" value="1"/>
</dbReference>
<dbReference type="Proteomes" id="UP000295701">
    <property type="component" value="Unassembled WGS sequence"/>
</dbReference>
<keyword evidence="6 10" id="KW-0418">Kinase</keyword>
<dbReference type="GO" id="GO:0005524">
    <property type="term" value="F:ATP binding"/>
    <property type="evidence" value="ECO:0007669"/>
    <property type="project" value="UniProtKB-KW"/>
</dbReference>
<evidence type="ECO:0000256" key="6">
    <source>
        <dbReference type="ARBA" id="ARBA00022777"/>
    </source>
</evidence>
<dbReference type="FunFam" id="3.40.50.300:FF:000522">
    <property type="entry name" value="Gluconokinase"/>
    <property type="match status" value="1"/>
</dbReference>
<dbReference type="GO" id="GO:0019521">
    <property type="term" value="P:D-gluconate metabolic process"/>
    <property type="evidence" value="ECO:0007669"/>
    <property type="project" value="UniProtKB-KW"/>
</dbReference>
<evidence type="ECO:0000256" key="10">
    <source>
        <dbReference type="RuleBase" id="RU363066"/>
    </source>
</evidence>
<comment type="pathway">
    <text evidence="1">Carbohydrate acid metabolism.</text>
</comment>
<dbReference type="InterPro" id="IPR006001">
    <property type="entry name" value="Therm_gnt_kin"/>
</dbReference>
<evidence type="ECO:0000256" key="8">
    <source>
        <dbReference type="ARBA" id="ARBA00023064"/>
    </source>
</evidence>
<keyword evidence="12" id="KW-1185">Reference proteome</keyword>
<protein>
    <recommendedName>
        <fullName evidence="3 10">Gluconokinase</fullName>
        <ecNumber evidence="3 10">2.7.1.12</ecNumber>
    </recommendedName>
</protein>
<organism evidence="11 12">
    <name type="scientific">Palleronia sediminis</name>
    <dbReference type="NCBI Taxonomy" id="2547833"/>
    <lineage>
        <taxon>Bacteria</taxon>
        <taxon>Pseudomonadati</taxon>
        <taxon>Pseudomonadota</taxon>
        <taxon>Alphaproteobacteria</taxon>
        <taxon>Rhodobacterales</taxon>
        <taxon>Roseobacteraceae</taxon>
        <taxon>Palleronia</taxon>
    </lineage>
</organism>
<dbReference type="InterPro" id="IPR027417">
    <property type="entry name" value="P-loop_NTPase"/>
</dbReference>
<dbReference type="CDD" id="cd02021">
    <property type="entry name" value="GntK"/>
    <property type="match status" value="1"/>
</dbReference>
<dbReference type="EMBL" id="SNAA01000002">
    <property type="protein sequence ID" value="TDL83592.1"/>
    <property type="molecule type" value="Genomic_DNA"/>
</dbReference>
<evidence type="ECO:0000256" key="5">
    <source>
        <dbReference type="ARBA" id="ARBA00022741"/>
    </source>
</evidence>
<evidence type="ECO:0000256" key="7">
    <source>
        <dbReference type="ARBA" id="ARBA00022840"/>
    </source>
</evidence>
<dbReference type="PANTHER" id="PTHR43442">
    <property type="entry name" value="GLUCONOKINASE-RELATED"/>
    <property type="match status" value="1"/>
</dbReference>
<dbReference type="SUPFAM" id="SSF52540">
    <property type="entry name" value="P-loop containing nucleoside triphosphate hydrolases"/>
    <property type="match status" value="1"/>
</dbReference>
<evidence type="ECO:0000256" key="2">
    <source>
        <dbReference type="ARBA" id="ARBA00008420"/>
    </source>
</evidence>
<dbReference type="GO" id="GO:0005737">
    <property type="term" value="C:cytoplasm"/>
    <property type="evidence" value="ECO:0007669"/>
    <property type="project" value="TreeGrafter"/>
</dbReference>
<evidence type="ECO:0000256" key="4">
    <source>
        <dbReference type="ARBA" id="ARBA00022679"/>
    </source>
</evidence>
<gene>
    <name evidence="11" type="ORF">E2L08_02800</name>
</gene>
<keyword evidence="7 10" id="KW-0067">ATP-binding</keyword>
<evidence type="ECO:0000313" key="11">
    <source>
        <dbReference type="EMBL" id="TDL83592.1"/>
    </source>
</evidence>
<dbReference type="InterPro" id="IPR031322">
    <property type="entry name" value="Shikimate/glucono_kinase"/>
</dbReference>
<proteinExistence type="inferred from homology"/>
<evidence type="ECO:0000256" key="9">
    <source>
        <dbReference type="ARBA" id="ARBA00048090"/>
    </source>
</evidence>
<keyword evidence="4 10" id="KW-0808">Transferase</keyword>
<name>A0A4R6AJZ0_9RHOB</name>
<comment type="catalytic activity">
    <reaction evidence="9 10">
        <text>D-gluconate + ATP = 6-phospho-D-gluconate + ADP + H(+)</text>
        <dbReference type="Rhea" id="RHEA:19433"/>
        <dbReference type="ChEBI" id="CHEBI:15378"/>
        <dbReference type="ChEBI" id="CHEBI:18391"/>
        <dbReference type="ChEBI" id="CHEBI:30616"/>
        <dbReference type="ChEBI" id="CHEBI:58759"/>
        <dbReference type="ChEBI" id="CHEBI:456216"/>
        <dbReference type="EC" id="2.7.1.12"/>
    </reaction>
</comment>
<evidence type="ECO:0000256" key="3">
    <source>
        <dbReference type="ARBA" id="ARBA00012054"/>
    </source>
</evidence>
<reference evidence="11 12" key="1">
    <citation type="submission" date="2019-03" db="EMBL/GenBank/DDBJ databases">
        <title>Primorskyibacter sp. SS33 isolated from sediments.</title>
        <authorList>
            <person name="Xunke S."/>
        </authorList>
    </citation>
    <scope>NUCLEOTIDE SEQUENCE [LARGE SCALE GENOMIC DNA]</scope>
    <source>
        <strain evidence="11 12">SS33</strain>
    </source>
</reference>
<dbReference type="NCBIfam" id="TIGR01313">
    <property type="entry name" value="therm_gnt_kin"/>
    <property type="match status" value="1"/>
</dbReference>
<evidence type="ECO:0000256" key="1">
    <source>
        <dbReference type="ARBA" id="ARBA00004761"/>
    </source>
</evidence>
<evidence type="ECO:0000313" key="12">
    <source>
        <dbReference type="Proteomes" id="UP000295701"/>
    </source>
</evidence>
<comment type="caution">
    <text evidence="11">The sequence shown here is derived from an EMBL/GenBank/DDBJ whole genome shotgun (WGS) entry which is preliminary data.</text>
</comment>
<keyword evidence="5 10" id="KW-0547">Nucleotide-binding</keyword>
<accession>A0A4R6AJZ0</accession>
<keyword evidence="8" id="KW-0311">Gluconate utilization</keyword>
<dbReference type="Pfam" id="PF01202">
    <property type="entry name" value="SKI"/>
    <property type="match status" value="1"/>
</dbReference>
<dbReference type="OrthoDB" id="9795716at2"/>